<keyword evidence="2" id="KW-1185">Reference proteome</keyword>
<comment type="caution">
    <text evidence="1">The sequence shown here is derived from an EMBL/GenBank/DDBJ whole genome shotgun (WGS) entry which is preliminary data.</text>
</comment>
<dbReference type="Proteomes" id="UP001607302">
    <property type="component" value="Unassembled WGS sequence"/>
</dbReference>
<accession>A0ABD2A5M7</accession>
<reference evidence="1 2" key="1">
    <citation type="journal article" date="2024" name="Ann. Entomol. Soc. Am.">
        <title>Genomic analyses of the southern and eastern yellowjacket wasps (Hymenoptera: Vespidae) reveal evolutionary signatures of social life.</title>
        <authorList>
            <person name="Catto M.A."/>
            <person name="Caine P.B."/>
            <person name="Orr S.E."/>
            <person name="Hunt B.G."/>
            <person name="Goodisman M.A.D."/>
        </authorList>
    </citation>
    <scope>NUCLEOTIDE SEQUENCE [LARGE SCALE GENOMIC DNA]</scope>
    <source>
        <strain evidence="1">233</strain>
        <tissue evidence="1">Head and thorax</tissue>
    </source>
</reference>
<protein>
    <submittedName>
        <fullName evidence="1">Uncharacterized protein</fullName>
    </submittedName>
</protein>
<proteinExistence type="predicted"/>
<gene>
    <name evidence="1" type="ORF">V1478_014773</name>
</gene>
<evidence type="ECO:0000313" key="2">
    <source>
        <dbReference type="Proteomes" id="UP001607302"/>
    </source>
</evidence>
<sequence>MRKTNKKEIKYHVEENIGTIVKNYIVVYPSPIRFQPVIKDTQFENLLENTDYNQNMFYNQTFIISLNYFIKYDHFHHNDENQSLNSVLKL</sequence>
<dbReference type="EMBL" id="JAUDFV010000155">
    <property type="protein sequence ID" value="KAL2715075.1"/>
    <property type="molecule type" value="Genomic_DNA"/>
</dbReference>
<name>A0ABD2A5M7_VESSQ</name>
<organism evidence="1 2">
    <name type="scientific">Vespula squamosa</name>
    <name type="common">Southern yellow jacket</name>
    <name type="synonym">Wasp</name>
    <dbReference type="NCBI Taxonomy" id="30214"/>
    <lineage>
        <taxon>Eukaryota</taxon>
        <taxon>Metazoa</taxon>
        <taxon>Ecdysozoa</taxon>
        <taxon>Arthropoda</taxon>
        <taxon>Hexapoda</taxon>
        <taxon>Insecta</taxon>
        <taxon>Pterygota</taxon>
        <taxon>Neoptera</taxon>
        <taxon>Endopterygota</taxon>
        <taxon>Hymenoptera</taxon>
        <taxon>Apocrita</taxon>
        <taxon>Aculeata</taxon>
        <taxon>Vespoidea</taxon>
        <taxon>Vespidae</taxon>
        <taxon>Vespinae</taxon>
        <taxon>Vespula</taxon>
    </lineage>
</organism>
<dbReference type="AlphaFoldDB" id="A0ABD2A5M7"/>
<evidence type="ECO:0000313" key="1">
    <source>
        <dbReference type="EMBL" id="KAL2715075.1"/>
    </source>
</evidence>